<dbReference type="KEGG" id="pgm:PGRAT_24000"/>
<name>A0A089NMT0_9BACL</name>
<evidence type="ECO:0000313" key="1">
    <source>
        <dbReference type="EMBL" id="AIQ70354.1"/>
    </source>
</evidence>
<gene>
    <name evidence="1" type="ORF">PGRAT_24000</name>
</gene>
<dbReference type="OrthoDB" id="2665630at2"/>
<protein>
    <recommendedName>
        <fullName evidence="3">Bacteriophage SP-beta YorD domain-containing protein</fullName>
    </recommendedName>
</protein>
<organism evidence="1 2">
    <name type="scientific">Paenibacillus graminis</name>
    <dbReference type="NCBI Taxonomy" id="189425"/>
    <lineage>
        <taxon>Bacteria</taxon>
        <taxon>Bacillati</taxon>
        <taxon>Bacillota</taxon>
        <taxon>Bacilli</taxon>
        <taxon>Bacillales</taxon>
        <taxon>Paenibacillaceae</taxon>
        <taxon>Paenibacillus</taxon>
    </lineage>
</organism>
<dbReference type="Proteomes" id="UP000029500">
    <property type="component" value="Chromosome"/>
</dbReference>
<dbReference type="EMBL" id="CP009287">
    <property type="protein sequence ID" value="AIQ70354.1"/>
    <property type="molecule type" value="Genomic_DNA"/>
</dbReference>
<reference evidence="1 2" key="1">
    <citation type="submission" date="2014-08" db="EMBL/GenBank/DDBJ databases">
        <title>Comparative genomics of the Paenibacillus odorifer group.</title>
        <authorList>
            <person name="den Bakker H.C."/>
            <person name="Tsai Y.-C."/>
            <person name="Martin N."/>
            <person name="Korlach J."/>
            <person name="Wiedmann M."/>
        </authorList>
    </citation>
    <scope>NUCLEOTIDE SEQUENCE [LARGE SCALE GENOMIC DNA]</scope>
    <source>
        <strain evidence="1 2">DSM 15220</strain>
    </source>
</reference>
<dbReference type="RefSeq" id="WP_025707301.1">
    <property type="nucleotide sequence ID" value="NZ_CP009287.1"/>
</dbReference>
<evidence type="ECO:0000313" key="2">
    <source>
        <dbReference type="Proteomes" id="UP000029500"/>
    </source>
</evidence>
<dbReference type="eggNOG" id="ENOG5030IBX">
    <property type="taxonomic scope" value="Bacteria"/>
</dbReference>
<keyword evidence="2" id="KW-1185">Reference proteome</keyword>
<proteinExistence type="predicted"/>
<accession>A0A089NMT0</accession>
<dbReference type="HOGENOM" id="CLU_2106544_0_0_9"/>
<evidence type="ECO:0008006" key="3">
    <source>
        <dbReference type="Google" id="ProtNLM"/>
    </source>
</evidence>
<dbReference type="STRING" id="189425.PGRAT_24000"/>
<sequence>MQYYVDFASDGNITGFYVDTIHGEDIPESALPIDTEDWHKLSQGAGRYKLDGHEIREKTAEELAGEQASAPPLPPSELEVLRKENALLKAQLSAQSERSDFIEDVISEMASQLYK</sequence>
<dbReference type="AlphaFoldDB" id="A0A089NMT0"/>